<evidence type="ECO:0000313" key="7">
    <source>
        <dbReference type="EMBL" id="MDO7908491.1"/>
    </source>
</evidence>
<keyword evidence="8" id="KW-1185">Reference proteome</keyword>
<accession>A0ABT9CH11</accession>
<dbReference type="Proteomes" id="UP001240171">
    <property type="component" value="Unassembled WGS sequence"/>
</dbReference>
<dbReference type="PANTHER" id="PTHR43461:SF1">
    <property type="entry name" value="TRANSMEMBRANE PROTEIN 256"/>
    <property type="match status" value="1"/>
</dbReference>
<dbReference type="RefSeq" id="WP_305025714.1">
    <property type="nucleotide sequence ID" value="NZ_JAUQTB010000016.1"/>
</dbReference>
<keyword evidence="4 6" id="KW-1133">Transmembrane helix</keyword>
<dbReference type="Pfam" id="PF04241">
    <property type="entry name" value="DUF423"/>
    <property type="match status" value="1"/>
</dbReference>
<comment type="subcellular location">
    <subcellularLocation>
        <location evidence="1">Membrane</location>
        <topology evidence="1">Multi-pass membrane protein</topology>
    </subcellularLocation>
</comment>
<sequence>MQQRWIRIGAVAAMLSVAIGAFGAHLLKGKIDADELAIFETGVRYHMYHAIGLVLIALAAGQWGTSAKLLWAARLFVIGIVLFAGSLYVLSITGVKVLGAITPLGGVCFIAGWILLALAAPRKNGSAHS</sequence>
<evidence type="ECO:0000256" key="1">
    <source>
        <dbReference type="ARBA" id="ARBA00004141"/>
    </source>
</evidence>
<evidence type="ECO:0000256" key="2">
    <source>
        <dbReference type="ARBA" id="ARBA00009694"/>
    </source>
</evidence>
<evidence type="ECO:0000256" key="3">
    <source>
        <dbReference type="ARBA" id="ARBA00022692"/>
    </source>
</evidence>
<feature type="transmembrane region" description="Helical" evidence="6">
    <location>
        <begin position="97"/>
        <end position="120"/>
    </location>
</feature>
<evidence type="ECO:0000256" key="6">
    <source>
        <dbReference type="SAM" id="Phobius"/>
    </source>
</evidence>
<gene>
    <name evidence="7" type="ORF">Q5741_18995</name>
</gene>
<feature type="transmembrane region" description="Helical" evidence="6">
    <location>
        <begin position="47"/>
        <end position="64"/>
    </location>
</feature>
<evidence type="ECO:0000313" key="8">
    <source>
        <dbReference type="Proteomes" id="UP001240171"/>
    </source>
</evidence>
<proteinExistence type="inferred from homology"/>
<keyword evidence="5 6" id="KW-0472">Membrane</keyword>
<keyword evidence="3 6" id="KW-0812">Transmembrane</keyword>
<protein>
    <submittedName>
        <fullName evidence="7">DUF423 domain-containing protein</fullName>
    </submittedName>
</protein>
<name>A0ABT9CH11_9BACL</name>
<comment type="similarity">
    <text evidence="2">Belongs to the UPF0382 family.</text>
</comment>
<feature type="transmembrane region" description="Helical" evidence="6">
    <location>
        <begin position="71"/>
        <end position="91"/>
    </location>
</feature>
<reference evidence="7 8" key="1">
    <citation type="submission" date="2023-07" db="EMBL/GenBank/DDBJ databases">
        <title>Paenibacillus sp. JX-17 nov. isolated from soil.</title>
        <authorList>
            <person name="Wan Y."/>
            <person name="Liu B."/>
        </authorList>
    </citation>
    <scope>NUCLEOTIDE SEQUENCE [LARGE SCALE GENOMIC DNA]</scope>
    <source>
        <strain evidence="7 8">JX-17</strain>
    </source>
</reference>
<dbReference type="EMBL" id="JAUQTB010000016">
    <property type="protein sequence ID" value="MDO7908491.1"/>
    <property type="molecule type" value="Genomic_DNA"/>
</dbReference>
<dbReference type="PANTHER" id="PTHR43461">
    <property type="entry name" value="TRANSMEMBRANE PROTEIN 256"/>
    <property type="match status" value="1"/>
</dbReference>
<evidence type="ECO:0000256" key="5">
    <source>
        <dbReference type="ARBA" id="ARBA00023136"/>
    </source>
</evidence>
<comment type="caution">
    <text evidence="7">The sequence shown here is derived from an EMBL/GenBank/DDBJ whole genome shotgun (WGS) entry which is preliminary data.</text>
</comment>
<dbReference type="InterPro" id="IPR006696">
    <property type="entry name" value="DUF423"/>
</dbReference>
<organism evidence="7 8">
    <name type="scientific">Paenibacillus lacisoli</name>
    <dbReference type="NCBI Taxonomy" id="3064525"/>
    <lineage>
        <taxon>Bacteria</taxon>
        <taxon>Bacillati</taxon>
        <taxon>Bacillota</taxon>
        <taxon>Bacilli</taxon>
        <taxon>Bacillales</taxon>
        <taxon>Paenibacillaceae</taxon>
        <taxon>Paenibacillus</taxon>
    </lineage>
</organism>
<evidence type="ECO:0000256" key="4">
    <source>
        <dbReference type="ARBA" id="ARBA00022989"/>
    </source>
</evidence>